<dbReference type="EMBL" id="BDGG01000003">
    <property type="protein sequence ID" value="GAU96295.1"/>
    <property type="molecule type" value="Genomic_DNA"/>
</dbReference>
<keyword evidence="5 8" id="KW-0326">Glycosidase</keyword>
<dbReference type="Pfam" id="PF07748">
    <property type="entry name" value="Glyco_hydro_38C"/>
    <property type="match status" value="1"/>
</dbReference>
<dbReference type="GO" id="GO:0006491">
    <property type="term" value="P:N-glycan processing"/>
    <property type="evidence" value="ECO:0007669"/>
    <property type="project" value="TreeGrafter"/>
</dbReference>
<comment type="similarity">
    <text evidence="1 8">Belongs to the glycosyl hydrolase 38 family.</text>
</comment>
<evidence type="ECO:0000256" key="5">
    <source>
        <dbReference type="ARBA" id="ARBA00023295"/>
    </source>
</evidence>
<accession>A0A1D1V6B1</accession>
<dbReference type="EC" id="3.2.1.-" evidence="8"/>
<dbReference type="FunFam" id="1.20.1270.50:FF:000001">
    <property type="entry name" value="Alpha-mannosidase"/>
    <property type="match status" value="1"/>
</dbReference>
<dbReference type="SUPFAM" id="SSF74650">
    <property type="entry name" value="Galactose mutarotase-like"/>
    <property type="match status" value="1"/>
</dbReference>
<proteinExistence type="inferred from homology"/>
<dbReference type="SMART" id="SM00872">
    <property type="entry name" value="Alpha-mann_mid"/>
    <property type="match status" value="1"/>
</dbReference>
<dbReference type="InterPro" id="IPR028995">
    <property type="entry name" value="Glyco_hydro_57/38_cen_sf"/>
</dbReference>
<keyword evidence="12" id="KW-1185">Reference proteome</keyword>
<evidence type="ECO:0000259" key="10">
    <source>
        <dbReference type="SMART" id="SM00872"/>
    </source>
</evidence>
<dbReference type="InterPro" id="IPR011330">
    <property type="entry name" value="Glyco_hydro/deAcase_b/a-brl"/>
</dbReference>
<dbReference type="InterPro" id="IPR000602">
    <property type="entry name" value="Glyco_hydro_38_N"/>
</dbReference>
<keyword evidence="2 8" id="KW-0479">Metal-binding</keyword>
<keyword evidence="9" id="KW-1133">Transmembrane helix</keyword>
<organism evidence="11 12">
    <name type="scientific">Ramazzottius varieornatus</name>
    <name type="common">Water bear</name>
    <name type="synonym">Tardigrade</name>
    <dbReference type="NCBI Taxonomy" id="947166"/>
    <lineage>
        <taxon>Eukaryota</taxon>
        <taxon>Metazoa</taxon>
        <taxon>Ecdysozoa</taxon>
        <taxon>Tardigrada</taxon>
        <taxon>Eutardigrada</taxon>
        <taxon>Parachela</taxon>
        <taxon>Hypsibioidea</taxon>
        <taxon>Ramazzottiidae</taxon>
        <taxon>Ramazzottius</taxon>
    </lineage>
</organism>
<dbReference type="STRING" id="947166.A0A1D1V6B1"/>
<keyword evidence="9" id="KW-0812">Transmembrane</keyword>
<keyword evidence="9" id="KW-0472">Membrane</keyword>
<evidence type="ECO:0000256" key="7">
    <source>
        <dbReference type="ARBA" id="ARBA00093232"/>
    </source>
</evidence>
<dbReference type="GO" id="GO:0030246">
    <property type="term" value="F:carbohydrate binding"/>
    <property type="evidence" value="ECO:0007669"/>
    <property type="project" value="InterPro"/>
</dbReference>
<evidence type="ECO:0000256" key="4">
    <source>
        <dbReference type="ARBA" id="ARBA00022833"/>
    </source>
</evidence>
<dbReference type="Gene3D" id="2.70.98.30">
    <property type="entry name" value="Golgi alpha-mannosidase II, domain 4"/>
    <property type="match status" value="1"/>
</dbReference>
<dbReference type="Gene3D" id="3.20.110.10">
    <property type="entry name" value="Glycoside hydrolase 38, N terminal domain"/>
    <property type="match status" value="1"/>
</dbReference>
<dbReference type="GO" id="GO:0004572">
    <property type="term" value="F:mannosyl-oligosaccharide 1,3-1,6-alpha-mannosidase activity"/>
    <property type="evidence" value="ECO:0007669"/>
    <property type="project" value="UniProtKB-EC"/>
</dbReference>
<evidence type="ECO:0000313" key="12">
    <source>
        <dbReference type="Proteomes" id="UP000186922"/>
    </source>
</evidence>
<dbReference type="Gene3D" id="2.60.40.1180">
    <property type="entry name" value="Golgi alpha-mannosidase II"/>
    <property type="match status" value="1"/>
</dbReference>
<comment type="cofactor">
    <cofactor evidence="8">
        <name>Zn(2+)</name>
        <dbReference type="ChEBI" id="CHEBI:29105"/>
    </cofactor>
    <text evidence="8">Binds 1 zinc ion per subunit.</text>
</comment>
<dbReference type="Pfam" id="PF09261">
    <property type="entry name" value="Alpha-mann_mid"/>
    <property type="match status" value="1"/>
</dbReference>
<dbReference type="Gene3D" id="1.20.1270.50">
    <property type="entry name" value="Glycoside hydrolase family 38, central domain"/>
    <property type="match status" value="1"/>
</dbReference>
<dbReference type="Proteomes" id="UP000186922">
    <property type="component" value="Unassembled WGS sequence"/>
</dbReference>
<evidence type="ECO:0000256" key="3">
    <source>
        <dbReference type="ARBA" id="ARBA00022801"/>
    </source>
</evidence>
<dbReference type="GO" id="GO:0006013">
    <property type="term" value="P:mannose metabolic process"/>
    <property type="evidence" value="ECO:0007669"/>
    <property type="project" value="InterPro"/>
</dbReference>
<keyword evidence="3 8" id="KW-0378">Hydrolase</keyword>
<evidence type="ECO:0000256" key="6">
    <source>
        <dbReference type="ARBA" id="ARBA00059516"/>
    </source>
</evidence>
<dbReference type="InterPro" id="IPR011013">
    <property type="entry name" value="Gal_mutarotase_sf_dom"/>
</dbReference>
<evidence type="ECO:0000313" key="11">
    <source>
        <dbReference type="EMBL" id="GAU96295.1"/>
    </source>
</evidence>
<reference evidence="11 12" key="1">
    <citation type="journal article" date="2016" name="Nat. Commun.">
        <title>Extremotolerant tardigrade genome and improved radiotolerance of human cultured cells by tardigrade-unique protein.</title>
        <authorList>
            <person name="Hashimoto T."/>
            <person name="Horikawa D.D."/>
            <person name="Saito Y."/>
            <person name="Kuwahara H."/>
            <person name="Kozuka-Hata H."/>
            <person name="Shin-I T."/>
            <person name="Minakuchi Y."/>
            <person name="Ohishi K."/>
            <person name="Motoyama A."/>
            <person name="Aizu T."/>
            <person name="Enomoto A."/>
            <person name="Kondo K."/>
            <person name="Tanaka S."/>
            <person name="Hara Y."/>
            <person name="Koshikawa S."/>
            <person name="Sagara H."/>
            <person name="Miura T."/>
            <person name="Yokobori S."/>
            <person name="Miyagawa K."/>
            <person name="Suzuki Y."/>
            <person name="Kubo T."/>
            <person name="Oyama M."/>
            <person name="Kohara Y."/>
            <person name="Fujiyama A."/>
            <person name="Arakawa K."/>
            <person name="Katayama T."/>
            <person name="Toyoda A."/>
            <person name="Kunieda T."/>
        </authorList>
    </citation>
    <scope>NUCLEOTIDE SEQUENCE [LARGE SCALE GENOMIC DNA]</scope>
    <source>
        <strain evidence="11 12">YOKOZUNA-1</strain>
    </source>
</reference>
<keyword evidence="4 8" id="KW-0862">Zinc</keyword>
<dbReference type="SUPFAM" id="SSF88688">
    <property type="entry name" value="Families 57/38 glycoside transferase middle domain"/>
    <property type="match status" value="1"/>
</dbReference>
<evidence type="ECO:0000256" key="1">
    <source>
        <dbReference type="ARBA" id="ARBA00009792"/>
    </source>
</evidence>
<feature type="domain" description="Glycoside hydrolase family 38 central" evidence="10">
    <location>
        <begin position="488"/>
        <end position="569"/>
    </location>
</feature>
<comment type="function">
    <text evidence="6">Catalyzes the first committed step in the biosynthesis of complex N-glycans. It controls conversion of high mannose to complex N-glycans; the final hydrolytic step in the N-glycan maturation pathway.</text>
</comment>
<evidence type="ECO:0000256" key="8">
    <source>
        <dbReference type="RuleBase" id="RU361199"/>
    </source>
</evidence>
<sequence>MAVLLRHLSFGRKWLPFAAIFLLMFASVAYMHFNAMHSYNKIYADPQRLNDGSEPSLRKLRKDIAVNQARSARAKVRGDEPFADDKENWNSVFDLVKYGKKLVSDKDHCNVPKSNPNKATFDVSEMVYSLKNEDLTWDGDAGVWDPEVEKQFQAGQKETNGTKAAKKLKVFLVPFSHADPGWLMTVDQYLQTYTKNTLDLVLERLQKWPEMKFIWAEISFFELWWTQLDEESRKKMKTLVQKGQVEFVNGGYVMPDEASAHTYAILHQYVYGHQWLLQNFNVTPRHGFSIDPFGYSSTMPYILKNLGFQTMFIQRIHYILRKQLVLAKAAQFRWQQSWDTSDSDSMFCYVSHTHLYDVKHTCGMDPSVCIQFDYQYGGIIQNTSVHVPAMMLLEQFRKVAHVFPHSAVLFPMGMDFRWSSTAEWDSKHGNFKLMLDYLNSKPENNVEIQFGTFDDYYKEVFEQMGTPDKWKLPRVTGDFFPYADRTVEYWTGYFTSHPFQKQLSRDLEHHLRLAEILYVLVGLRQYEIDNAPLLKTLEEATKSLGLFQHHDAITGTSKQAVSDDYEARLYKGLTGVYDVLQYLTTVLSWPQNTDRETFVVNLQRSTSRMLPKSKLIKVTQHKQGVQVVVINGLASVRDAFVEIIVDTEHVVIQDASGQTVPYQTSIASDAEHFQGELLQGGSRVTFFVKFKSLGMLFFKIRAVDAAEAKAGKQHLTKVTEKSHLGSLKYDEPIILQNEQYTVTFSPSTGLMESVRDADGNLHPIRLELKRYSGGGSRSGAYLFWPDVISDIVKYPHYIRVLKGQLFCEIHVIVPGLMRHVVRLFNSSSSTLDQFIQIENTHDFSSETNIEAVMRFTTDIRNNMTFFTDSNGFQVVRRKVSHDLPMQANYFPASTMAFLQDGEKRMTMHLARGHGVGSQDLGQIEVMMDRYLNQDDARGVEEPLREVRVTKTIVRLQLETKGYCGTCISAERPVHPSRLANRINLELNSPAMVLSTPLLANDSKPAQKQLSSSMEPLPCDWTLLMLKPVRYANASRDVGVMFHRVGTDCSGGSGLDDCRDASSGVKLADFLMVKRGLGSYNVTTINFVDVLSKETADTEITVESSKIKGLVFRA</sequence>
<dbReference type="GO" id="GO:0046872">
    <property type="term" value="F:metal ion binding"/>
    <property type="evidence" value="ECO:0007669"/>
    <property type="project" value="UniProtKB-KW"/>
</dbReference>
<dbReference type="InterPro" id="IPR037094">
    <property type="entry name" value="Glyco_hydro_38_cen_sf"/>
</dbReference>
<dbReference type="InterPro" id="IPR050843">
    <property type="entry name" value="Glycosyl_Hydrlase_38"/>
</dbReference>
<dbReference type="AlphaFoldDB" id="A0A1D1V6B1"/>
<dbReference type="InterPro" id="IPR011682">
    <property type="entry name" value="Glyco_hydro_38_C"/>
</dbReference>
<evidence type="ECO:0000256" key="2">
    <source>
        <dbReference type="ARBA" id="ARBA00022723"/>
    </source>
</evidence>
<dbReference type="PANTHER" id="PTHR11607:SF70">
    <property type="entry name" value="ALPHA-MANNOSIDASE"/>
    <property type="match status" value="1"/>
</dbReference>
<dbReference type="SUPFAM" id="SSF88713">
    <property type="entry name" value="Glycoside hydrolase/deacetylase"/>
    <property type="match status" value="1"/>
</dbReference>
<dbReference type="Pfam" id="PF01074">
    <property type="entry name" value="Glyco_hydro_38N"/>
    <property type="match status" value="1"/>
</dbReference>
<feature type="transmembrane region" description="Helical" evidence="9">
    <location>
        <begin position="14"/>
        <end position="33"/>
    </location>
</feature>
<name>A0A1D1V6B1_RAMVA</name>
<dbReference type="InterPro" id="IPR013780">
    <property type="entry name" value="Glyco_hydro_b"/>
</dbReference>
<dbReference type="InterPro" id="IPR015341">
    <property type="entry name" value="Glyco_hydro_38_cen"/>
</dbReference>
<gene>
    <name evidence="11" type="primary">RvY_07759-1</name>
    <name evidence="11" type="synonym">RvY_07759.1</name>
    <name evidence="11" type="ORF">RvY_07759</name>
</gene>
<dbReference type="OrthoDB" id="10261055at2759"/>
<protein>
    <recommendedName>
        <fullName evidence="8">Alpha-mannosidase</fullName>
        <ecNumber evidence="8">3.2.1.-</ecNumber>
    </recommendedName>
</protein>
<dbReference type="PANTHER" id="PTHR11607">
    <property type="entry name" value="ALPHA-MANNOSIDASE"/>
    <property type="match status" value="1"/>
</dbReference>
<dbReference type="GO" id="GO:0000139">
    <property type="term" value="C:Golgi membrane"/>
    <property type="evidence" value="ECO:0007669"/>
    <property type="project" value="TreeGrafter"/>
</dbReference>
<dbReference type="InterPro" id="IPR027291">
    <property type="entry name" value="Glyco_hydro_38_N_sf"/>
</dbReference>
<evidence type="ECO:0000256" key="9">
    <source>
        <dbReference type="SAM" id="Phobius"/>
    </source>
</evidence>
<comment type="caution">
    <text evidence="11">The sequence shown here is derived from an EMBL/GenBank/DDBJ whole genome shotgun (WGS) entry which is preliminary data.</text>
</comment>
<comment type="catalytic activity">
    <reaction evidence="7">
        <text>N(4)-{beta-D-GlcNAc-(1-&gt;2)-alpha-D-Man-(1-&gt;3)-[alpha-D-Man-(1-&gt;3)-[alpha-D-Man-(1-&gt;6)]-alpha-D-Man-(1-&gt;6)]-beta-D-Man-(1-&gt;4)-beta-D-GlcNAc-(1-&gt;4)-beta-D-GlcNAc}-L-asparaginyl-[protein] + 2 H2O = 2 alpha-D-mannopyranose + an N(4)-{beta-D-GlcNAc-(1-&gt;2)-alpha-D-Man-(1-&gt;3)-[alpha-D-Man-(1-&gt;6)]-beta-D-Man-(1-&gt;4)-beta-D-GlcNAc-(1-&gt;4)-beta-D-GlcNAc}-L-asparaginyl-[protein]</text>
        <dbReference type="Rhea" id="RHEA:56052"/>
        <dbReference type="Rhea" id="RHEA-COMP:14368"/>
        <dbReference type="Rhea" id="RHEA-COMP:14369"/>
        <dbReference type="ChEBI" id="CHEBI:15377"/>
        <dbReference type="ChEBI" id="CHEBI:28729"/>
        <dbReference type="ChEBI" id="CHEBI:60615"/>
        <dbReference type="ChEBI" id="CHEBI:60625"/>
        <dbReference type="EC" id="3.2.1.114"/>
    </reaction>
</comment>